<keyword evidence="4" id="KW-0233">DNA recombination</keyword>
<evidence type="ECO:0000256" key="1">
    <source>
        <dbReference type="ARBA" id="ARBA00008857"/>
    </source>
</evidence>
<evidence type="ECO:0000313" key="5">
    <source>
        <dbReference type="EMBL" id="VVQ25963.1"/>
    </source>
</evidence>
<dbReference type="Proteomes" id="UP000381378">
    <property type="component" value="Unassembled WGS sequence"/>
</dbReference>
<dbReference type="RefSeq" id="WP_224791020.1">
    <property type="nucleotide sequence ID" value="NZ_CABVJF010000038.1"/>
</dbReference>
<protein>
    <submittedName>
        <fullName evidence="5">Uncharacterized protein</fullName>
    </submittedName>
</protein>
<dbReference type="AlphaFoldDB" id="A0A5E7QCD0"/>
<dbReference type="GO" id="GO:0015074">
    <property type="term" value="P:DNA integration"/>
    <property type="evidence" value="ECO:0007669"/>
    <property type="project" value="UniProtKB-KW"/>
</dbReference>
<dbReference type="PANTHER" id="PTHR30349:SF41">
    <property type="entry name" value="INTEGRASE_RECOMBINASE PROTEIN MJ0367-RELATED"/>
    <property type="match status" value="1"/>
</dbReference>
<evidence type="ECO:0000313" key="6">
    <source>
        <dbReference type="Proteomes" id="UP000381378"/>
    </source>
</evidence>
<gene>
    <name evidence="5" type="ORF">PS928_06287</name>
</gene>
<proteinExistence type="inferred from homology"/>
<name>A0A5E7QCD0_PSEFL</name>
<dbReference type="InterPro" id="IPR050090">
    <property type="entry name" value="Tyrosine_recombinase_XerCD"/>
</dbReference>
<evidence type="ECO:0000256" key="2">
    <source>
        <dbReference type="ARBA" id="ARBA00022908"/>
    </source>
</evidence>
<sequence length="681" mass="77250">MTHSASDDDDPLEILTQALDIDFADDMLDAAEQELELLLLETSGTTPQTESTLLRKLELFPDGDFPVSQYSMYRDSSWVIFKDKDGAVTRITFDNLPEHIKSIKKSIMYHLIPEFAPFAGIRAYSTTRGHSQKFSILNQYILLDNHLTGDAESLSFITPKLLNNALDKARESSAYTHYHYLFLQIRFWISLSLQKLIPVENRICISATSVDTPERKKDVIQHFNGSLASWMPFIEPDLKKLVEYALFWTDKAIPPLQKAANYAQSRGLFSNSSMTITSYGEENFELEDRLNVAIDGIKLVEVVKTVRQYPPAPPIWQYSWLKSALDSLNAIRCAIYILVALVTGLRASELEALKFEHVIKGPDGRFRLKVTRYKTSKDPNHKGDTTYIPLPNFVGGKIKEYEKARRTLKNYREGFLFQSVLGTKKVNRLASIKVESITKKLEDELGIDRIHTHRFRKTIAEILINRNERNVDIIRLLFGHASYAMTLRYIGRNPYIVHSVAQAIEQNYIEEFTDIISSVKSSSSSGEGALRLLERIAAKPDAFSGKQLRITIFTYVSHLLSSNEPLFIHRTAVGSYCVSTELYSSPSLPPCLKHHKKIVNNAFPDPLFCDPACPHLVLVGKATRALEDNIDFYNQMLTRASDTLSETSKAMLRQKITDNAKHLDQLKNNQAYKTIPGVVQA</sequence>
<dbReference type="InterPro" id="IPR013762">
    <property type="entry name" value="Integrase-like_cat_sf"/>
</dbReference>
<keyword evidence="3" id="KW-0238">DNA-binding</keyword>
<dbReference type="GO" id="GO:0006310">
    <property type="term" value="P:DNA recombination"/>
    <property type="evidence" value="ECO:0007669"/>
    <property type="project" value="UniProtKB-KW"/>
</dbReference>
<dbReference type="InterPro" id="IPR002104">
    <property type="entry name" value="Integrase_catalytic"/>
</dbReference>
<keyword evidence="2" id="KW-0229">DNA integration</keyword>
<evidence type="ECO:0000256" key="3">
    <source>
        <dbReference type="ARBA" id="ARBA00023125"/>
    </source>
</evidence>
<reference evidence="5 6" key="1">
    <citation type="submission" date="2019-09" db="EMBL/GenBank/DDBJ databases">
        <authorList>
            <person name="Chandra G."/>
            <person name="Truman W A."/>
        </authorList>
    </citation>
    <scope>NUCLEOTIDE SEQUENCE [LARGE SCALE GENOMIC DNA]</scope>
    <source>
        <strain evidence="5">PS928</strain>
    </source>
</reference>
<dbReference type="GO" id="GO:0003677">
    <property type="term" value="F:DNA binding"/>
    <property type="evidence" value="ECO:0007669"/>
    <property type="project" value="UniProtKB-KW"/>
</dbReference>
<dbReference type="Gene3D" id="1.10.443.10">
    <property type="entry name" value="Intergrase catalytic core"/>
    <property type="match status" value="1"/>
</dbReference>
<dbReference type="EMBL" id="CABVJF010000038">
    <property type="protein sequence ID" value="VVQ25963.1"/>
    <property type="molecule type" value="Genomic_DNA"/>
</dbReference>
<comment type="similarity">
    <text evidence="1">Belongs to the 'phage' integrase family.</text>
</comment>
<evidence type="ECO:0000256" key="4">
    <source>
        <dbReference type="ARBA" id="ARBA00023172"/>
    </source>
</evidence>
<dbReference type="PROSITE" id="PS51898">
    <property type="entry name" value="TYR_RECOMBINASE"/>
    <property type="match status" value="1"/>
</dbReference>
<dbReference type="SUPFAM" id="SSF56349">
    <property type="entry name" value="DNA breaking-rejoining enzymes"/>
    <property type="match status" value="1"/>
</dbReference>
<accession>A0A5E7QCD0</accession>
<organism evidence="5 6">
    <name type="scientific">Pseudomonas fluorescens</name>
    <dbReference type="NCBI Taxonomy" id="294"/>
    <lineage>
        <taxon>Bacteria</taxon>
        <taxon>Pseudomonadati</taxon>
        <taxon>Pseudomonadota</taxon>
        <taxon>Gammaproteobacteria</taxon>
        <taxon>Pseudomonadales</taxon>
        <taxon>Pseudomonadaceae</taxon>
        <taxon>Pseudomonas</taxon>
    </lineage>
</organism>
<dbReference type="InterPro" id="IPR011010">
    <property type="entry name" value="DNA_brk_join_enz"/>
</dbReference>
<dbReference type="Pfam" id="PF00589">
    <property type="entry name" value="Phage_integrase"/>
    <property type="match status" value="1"/>
</dbReference>
<dbReference type="PANTHER" id="PTHR30349">
    <property type="entry name" value="PHAGE INTEGRASE-RELATED"/>
    <property type="match status" value="1"/>
</dbReference>